<organism evidence="1 2">
    <name type="scientific">Methylovulum psychrotolerans</name>
    <dbReference type="NCBI Taxonomy" id="1704499"/>
    <lineage>
        <taxon>Bacteria</taxon>
        <taxon>Pseudomonadati</taxon>
        <taxon>Pseudomonadota</taxon>
        <taxon>Gammaproteobacteria</taxon>
        <taxon>Methylococcales</taxon>
        <taxon>Methylococcaceae</taxon>
        <taxon>Methylovulum</taxon>
    </lineage>
</organism>
<comment type="caution">
    <text evidence="1">The sequence shown here is derived from an EMBL/GenBank/DDBJ whole genome shotgun (WGS) entry which is preliminary data.</text>
</comment>
<dbReference type="EMBL" id="PGFZ01000015">
    <property type="protein sequence ID" value="POZ50114.1"/>
    <property type="molecule type" value="Genomic_DNA"/>
</dbReference>
<protein>
    <submittedName>
        <fullName evidence="1">Uncharacterized protein</fullName>
    </submittedName>
</protein>
<name>A0A2S5CH47_9GAMM</name>
<dbReference type="AlphaFoldDB" id="A0A2S5CH47"/>
<sequence>MNLSAQEITSQLLMLPEQEQQEVLDFIALLKNKLDRGLLKSNKYKGNLDTPSAQEMPTVPPIYRAFEQAGLSCIETDEQFSITYKEKLDFSFKHGIGKR</sequence>
<gene>
    <name evidence="1" type="ORF">AADEFJLK_04133</name>
</gene>
<reference evidence="1 2" key="1">
    <citation type="submission" date="2017-11" db="EMBL/GenBank/DDBJ databases">
        <title>Draft Genome Sequence of Methylobacter psychrotolerans Sph1T, an Obligate Methanotroph from Low-Temperature Environments.</title>
        <authorList>
            <person name="Oshkin I.Y."/>
            <person name="Miroshnikov K."/>
            <person name="Belova S.E."/>
            <person name="Korzhenkov A."/>
            <person name="Toshchakov S.V."/>
            <person name="Dedysh S.N."/>
        </authorList>
    </citation>
    <scope>NUCLEOTIDE SEQUENCE [LARGE SCALE GENOMIC DNA]</scope>
    <source>
        <strain evidence="1 2">Sph1</strain>
    </source>
</reference>
<evidence type="ECO:0000313" key="1">
    <source>
        <dbReference type="EMBL" id="POZ50114.1"/>
    </source>
</evidence>
<dbReference type="Proteomes" id="UP000237423">
    <property type="component" value="Unassembled WGS sequence"/>
</dbReference>
<evidence type="ECO:0000313" key="2">
    <source>
        <dbReference type="Proteomes" id="UP000237423"/>
    </source>
</evidence>
<dbReference type="RefSeq" id="WP_103975605.1">
    <property type="nucleotide sequence ID" value="NZ_PGFZ01000015.1"/>
</dbReference>
<accession>A0A2S5CH47</accession>
<proteinExistence type="predicted"/>